<accession>A0A9D4KXT3</accession>
<evidence type="ECO:0000313" key="2">
    <source>
        <dbReference type="Proteomes" id="UP000828390"/>
    </source>
</evidence>
<dbReference type="AlphaFoldDB" id="A0A9D4KXT3"/>
<reference evidence="1" key="1">
    <citation type="journal article" date="2019" name="bioRxiv">
        <title>The Genome of the Zebra Mussel, Dreissena polymorpha: A Resource for Invasive Species Research.</title>
        <authorList>
            <person name="McCartney M.A."/>
            <person name="Auch B."/>
            <person name="Kono T."/>
            <person name="Mallez S."/>
            <person name="Zhang Y."/>
            <person name="Obille A."/>
            <person name="Becker A."/>
            <person name="Abrahante J.E."/>
            <person name="Garbe J."/>
            <person name="Badalamenti J.P."/>
            <person name="Herman A."/>
            <person name="Mangelson H."/>
            <person name="Liachko I."/>
            <person name="Sullivan S."/>
            <person name="Sone E.D."/>
            <person name="Koren S."/>
            <person name="Silverstein K.A.T."/>
            <person name="Beckman K.B."/>
            <person name="Gohl D.M."/>
        </authorList>
    </citation>
    <scope>NUCLEOTIDE SEQUENCE</scope>
    <source>
        <strain evidence="1">Duluth1</strain>
        <tissue evidence="1">Whole animal</tissue>
    </source>
</reference>
<keyword evidence="2" id="KW-1185">Reference proteome</keyword>
<organism evidence="1 2">
    <name type="scientific">Dreissena polymorpha</name>
    <name type="common">Zebra mussel</name>
    <name type="synonym">Mytilus polymorpha</name>
    <dbReference type="NCBI Taxonomy" id="45954"/>
    <lineage>
        <taxon>Eukaryota</taxon>
        <taxon>Metazoa</taxon>
        <taxon>Spiralia</taxon>
        <taxon>Lophotrochozoa</taxon>
        <taxon>Mollusca</taxon>
        <taxon>Bivalvia</taxon>
        <taxon>Autobranchia</taxon>
        <taxon>Heteroconchia</taxon>
        <taxon>Euheterodonta</taxon>
        <taxon>Imparidentia</taxon>
        <taxon>Neoheterodontei</taxon>
        <taxon>Myida</taxon>
        <taxon>Dreissenoidea</taxon>
        <taxon>Dreissenidae</taxon>
        <taxon>Dreissena</taxon>
    </lineage>
</organism>
<gene>
    <name evidence="1" type="ORF">DPMN_090246</name>
</gene>
<sequence length="60" mass="6534">MYGITIRANGDGYSVTVTPGCHGNNEGMFLGSLLTETRRCFAEAEKNLVKASKEYPIHGK</sequence>
<dbReference type="EMBL" id="JAIWYP010000003">
    <property type="protein sequence ID" value="KAH3847911.1"/>
    <property type="molecule type" value="Genomic_DNA"/>
</dbReference>
<reference evidence="1" key="2">
    <citation type="submission" date="2020-11" db="EMBL/GenBank/DDBJ databases">
        <authorList>
            <person name="McCartney M.A."/>
            <person name="Auch B."/>
            <person name="Kono T."/>
            <person name="Mallez S."/>
            <person name="Becker A."/>
            <person name="Gohl D.M."/>
            <person name="Silverstein K.A.T."/>
            <person name="Koren S."/>
            <person name="Bechman K.B."/>
            <person name="Herman A."/>
            <person name="Abrahante J.E."/>
            <person name="Garbe J."/>
        </authorList>
    </citation>
    <scope>NUCLEOTIDE SEQUENCE</scope>
    <source>
        <strain evidence="1">Duluth1</strain>
        <tissue evidence="1">Whole animal</tissue>
    </source>
</reference>
<proteinExistence type="predicted"/>
<evidence type="ECO:0000313" key="1">
    <source>
        <dbReference type="EMBL" id="KAH3847911.1"/>
    </source>
</evidence>
<comment type="caution">
    <text evidence="1">The sequence shown here is derived from an EMBL/GenBank/DDBJ whole genome shotgun (WGS) entry which is preliminary data.</text>
</comment>
<protein>
    <submittedName>
        <fullName evidence="1">Uncharacterized protein</fullName>
    </submittedName>
</protein>
<dbReference type="Proteomes" id="UP000828390">
    <property type="component" value="Unassembled WGS sequence"/>
</dbReference>
<name>A0A9D4KXT3_DREPO</name>